<evidence type="ECO:0000313" key="2">
    <source>
        <dbReference type="Proteomes" id="UP001057402"/>
    </source>
</evidence>
<comment type="caution">
    <text evidence="1">The sequence shown here is derived from an EMBL/GenBank/DDBJ whole genome shotgun (WGS) entry which is preliminary data.</text>
</comment>
<dbReference type="EMBL" id="CM042884">
    <property type="protein sequence ID" value="KAI4369195.1"/>
    <property type="molecule type" value="Genomic_DNA"/>
</dbReference>
<proteinExistence type="predicted"/>
<sequence length="394" mass="40728">MLSKAVAAATALSLAVLFLPGIARGELVYNVASFGARADGASDSSAAFLKAWAMSCSATTPATIYVPSGSFLLRGAKFVGPCRSSSVTFRIDGTIVAPSDYNVNGHSGYWILIRDVSGVSVIGGTLDGRGAGLWSCKARGGSCPQGATNLEFSNADNVYVKGLTSLNSQMFHIVINACKDVRIQGVHIEAPGTSPNTDGIHIGESDTVTVLGSKIGTGDDCISLGPGSSNVWIEGVSCGPGHGISIGSLGSSPNENGVQNVTVSTVTFTGTQNGVRIKSWAKQSNGFARHIFFQHATMNNVQNPIIIDQSYCPYYSGCSNEPSGVSVSDVTYFDIHGTSATEVAVNLDCSSEYPCSSIKLEDVKLTYEGNQAATSSCRNAGGTSSGVVVPSSCL</sequence>
<protein>
    <submittedName>
        <fullName evidence="1">Uncharacterized protein</fullName>
    </submittedName>
</protein>
<organism evidence="1 2">
    <name type="scientific">Melastoma candidum</name>
    <dbReference type="NCBI Taxonomy" id="119954"/>
    <lineage>
        <taxon>Eukaryota</taxon>
        <taxon>Viridiplantae</taxon>
        <taxon>Streptophyta</taxon>
        <taxon>Embryophyta</taxon>
        <taxon>Tracheophyta</taxon>
        <taxon>Spermatophyta</taxon>
        <taxon>Magnoliopsida</taxon>
        <taxon>eudicotyledons</taxon>
        <taxon>Gunneridae</taxon>
        <taxon>Pentapetalae</taxon>
        <taxon>rosids</taxon>
        <taxon>malvids</taxon>
        <taxon>Myrtales</taxon>
        <taxon>Melastomataceae</taxon>
        <taxon>Melastomatoideae</taxon>
        <taxon>Melastomateae</taxon>
        <taxon>Melastoma</taxon>
    </lineage>
</organism>
<accession>A0ACB9QRB8</accession>
<keyword evidence="2" id="KW-1185">Reference proteome</keyword>
<reference evidence="2" key="1">
    <citation type="journal article" date="2023" name="Front. Plant Sci.">
        <title>Chromosomal-level genome assembly of Melastoma candidum provides insights into trichome evolution.</title>
        <authorList>
            <person name="Zhong Y."/>
            <person name="Wu W."/>
            <person name="Sun C."/>
            <person name="Zou P."/>
            <person name="Liu Y."/>
            <person name="Dai S."/>
            <person name="Zhou R."/>
        </authorList>
    </citation>
    <scope>NUCLEOTIDE SEQUENCE [LARGE SCALE GENOMIC DNA]</scope>
</reference>
<dbReference type="Proteomes" id="UP001057402">
    <property type="component" value="Chromosome 5"/>
</dbReference>
<evidence type="ECO:0000313" key="1">
    <source>
        <dbReference type="EMBL" id="KAI4369195.1"/>
    </source>
</evidence>
<gene>
    <name evidence="1" type="ORF">MLD38_017669</name>
</gene>
<name>A0ACB9QRB8_9MYRT</name>